<keyword evidence="2" id="KW-1185">Reference proteome</keyword>
<sequence>MNYPVVLELITTEPHCYYFSDKVMVLPGAVTDYAIQESAIPYMDLAAITVGMIATWNPSNVKPKGTQCLLSYAVPGSHNKLTICTNPTLEFHIHMIKRKISCVASPLRINFFTTFASHGATLTEIIKSGWMEKSSGEALAFTREA</sequence>
<comment type="caution">
    <text evidence="1">The sequence shown here is derived from an EMBL/GenBank/DDBJ whole genome shotgun (WGS) entry which is preliminary data.</text>
</comment>
<dbReference type="Proteomes" id="UP000275408">
    <property type="component" value="Unassembled WGS sequence"/>
</dbReference>
<organism evidence="1 2">
    <name type="scientific">Pocillopora damicornis</name>
    <name type="common">Cauliflower coral</name>
    <name type="synonym">Millepora damicornis</name>
    <dbReference type="NCBI Taxonomy" id="46731"/>
    <lineage>
        <taxon>Eukaryota</taxon>
        <taxon>Metazoa</taxon>
        <taxon>Cnidaria</taxon>
        <taxon>Anthozoa</taxon>
        <taxon>Hexacorallia</taxon>
        <taxon>Scleractinia</taxon>
        <taxon>Astrocoeniina</taxon>
        <taxon>Pocilloporidae</taxon>
        <taxon>Pocillopora</taxon>
    </lineage>
</organism>
<dbReference type="EMBL" id="RCHS01003692">
    <property type="protein sequence ID" value="RMX39996.1"/>
    <property type="molecule type" value="Genomic_DNA"/>
</dbReference>
<gene>
    <name evidence="1" type="ORF">pdam_00017276</name>
</gene>
<evidence type="ECO:0000313" key="1">
    <source>
        <dbReference type="EMBL" id="RMX39996.1"/>
    </source>
</evidence>
<dbReference type="OrthoDB" id="547680at2759"/>
<name>A0A3M6TF11_POCDA</name>
<accession>A0A3M6TF11</accession>
<proteinExistence type="predicted"/>
<dbReference type="AlphaFoldDB" id="A0A3M6TF11"/>
<evidence type="ECO:0000313" key="2">
    <source>
        <dbReference type="Proteomes" id="UP000275408"/>
    </source>
</evidence>
<reference evidence="1 2" key="1">
    <citation type="journal article" date="2018" name="Sci. Rep.">
        <title>Comparative analysis of the Pocillopora damicornis genome highlights role of immune system in coral evolution.</title>
        <authorList>
            <person name="Cunning R."/>
            <person name="Bay R.A."/>
            <person name="Gillette P."/>
            <person name="Baker A.C."/>
            <person name="Traylor-Knowles N."/>
        </authorList>
    </citation>
    <scope>NUCLEOTIDE SEQUENCE [LARGE SCALE GENOMIC DNA]</scope>
    <source>
        <strain evidence="1">RSMAS</strain>
        <tissue evidence="1">Whole animal</tissue>
    </source>
</reference>
<protein>
    <submittedName>
        <fullName evidence="1">Uncharacterized protein</fullName>
    </submittedName>
</protein>